<dbReference type="Gene3D" id="3.30.1780.10">
    <property type="entry name" value="ornithine cyclodeaminase, domain 1"/>
    <property type="match status" value="1"/>
</dbReference>
<sequence>MSQIPELDLTDRNWVAKYIDLGKEVLYLTQQEVIGMGLTQEDILKLTEHALISHGKKEYEMPAKIGVHPLPEVFFHAMPAYVPSKNACGMKWIECYPYNIQRFQLPQTTGLLILNDIASGVPMAIMDCAWITAMRTPAVTVLAAAALHPDAETFGMFGCGVQGIEHVNYVVHTLKKLKKIYIYDINEAAMDNLIKICQPKLDVPIVKGTPEEIAKSCEVMSSATIIIKECLSVVKDEWVSQGQTILPADLNTFWDPVTQRRADKYIVDSIAEHELFAGMGYFPDGLPKVCCETGEVLAGIAKGRENKDQLIVCSNIGMSVCDVVVAREVFNRALEKGAGRKLPL</sequence>
<name>A0A3G1KZR8_FORW1</name>
<reference evidence="1 2" key="1">
    <citation type="submission" date="2016-10" db="EMBL/GenBank/DDBJ databases">
        <title>Complete Genome Sequence of Peptococcaceae strain DCMF.</title>
        <authorList>
            <person name="Edwards R.J."/>
            <person name="Holland S.I."/>
            <person name="Deshpande N.P."/>
            <person name="Wong Y.K."/>
            <person name="Ertan H."/>
            <person name="Manefield M."/>
            <person name="Russell T.L."/>
            <person name="Lee M.J."/>
        </authorList>
    </citation>
    <scope>NUCLEOTIDE SEQUENCE [LARGE SCALE GENOMIC DNA]</scope>
    <source>
        <strain evidence="1 2">DCMF</strain>
    </source>
</reference>
<dbReference type="Gene3D" id="3.40.50.720">
    <property type="entry name" value="NAD(P)-binding Rossmann-like Domain"/>
    <property type="match status" value="1"/>
</dbReference>
<dbReference type="InterPro" id="IPR023401">
    <property type="entry name" value="ODC_N"/>
</dbReference>
<dbReference type="OrthoDB" id="9792005at2"/>
<dbReference type="SUPFAM" id="SSF51735">
    <property type="entry name" value="NAD(P)-binding Rossmann-fold domains"/>
    <property type="match status" value="1"/>
</dbReference>
<dbReference type="AlphaFoldDB" id="A0A3G1KZR8"/>
<dbReference type="RefSeq" id="WP_148137298.1">
    <property type="nucleotide sequence ID" value="NZ_CP017634.1"/>
</dbReference>
<protein>
    <submittedName>
        <fullName evidence="1">Ornithine cyclodeaminase</fullName>
    </submittedName>
</protein>
<organism evidence="1 2">
    <name type="scientific">Formimonas warabiya</name>
    <dbReference type="NCBI Taxonomy" id="1761012"/>
    <lineage>
        <taxon>Bacteria</taxon>
        <taxon>Bacillati</taxon>
        <taxon>Bacillota</taxon>
        <taxon>Clostridia</taxon>
        <taxon>Eubacteriales</taxon>
        <taxon>Peptococcaceae</taxon>
        <taxon>Candidatus Formimonas</taxon>
    </lineage>
</organism>
<dbReference type="InterPro" id="IPR003462">
    <property type="entry name" value="ODC_Mu_crystall"/>
</dbReference>
<dbReference type="GO" id="GO:0005737">
    <property type="term" value="C:cytoplasm"/>
    <property type="evidence" value="ECO:0007669"/>
    <property type="project" value="TreeGrafter"/>
</dbReference>
<dbReference type="Pfam" id="PF02423">
    <property type="entry name" value="OCD_Mu_crystall"/>
    <property type="match status" value="1"/>
</dbReference>
<proteinExistence type="predicted"/>
<evidence type="ECO:0000313" key="1">
    <source>
        <dbReference type="EMBL" id="ATW27907.1"/>
    </source>
</evidence>
<evidence type="ECO:0000313" key="2">
    <source>
        <dbReference type="Proteomes" id="UP000323521"/>
    </source>
</evidence>
<dbReference type="EMBL" id="CP017634">
    <property type="protein sequence ID" value="ATW27907.1"/>
    <property type="molecule type" value="Genomic_DNA"/>
</dbReference>
<dbReference type="KEGG" id="fwa:DCMF_26940"/>
<dbReference type="Proteomes" id="UP000323521">
    <property type="component" value="Chromosome"/>
</dbReference>
<dbReference type="InterPro" id="IPR036291">
    <property type="entry name" value="NAD(P)-bd_dom_sf"/>
</dbReference>
<accession>A0A3G1KZR8</accession>
<keyword evidence="2" id="KW-1185">Reference proteome</keyword>
<dbReference type="PANTHER" id="PTHR13812:SF19">
    <property type="entry name" value="KETIMINE REDUCTASE MU-CRYSTALLIN"/>
    <property type="match status" value="1"/>
</dbReference>
<gene>
    <name evidence="1" type="ORF">DCMF_26940</name>
</gene>
<dbReference type="PANTHER" id="PTHR13812">
    <property type="entry name" value="KETIMINE REDUCTASE MU-CRYSTALLIN"/>
    <property type="match status" value="1"/>
</dbReference>
<dbReference type="PIRSF" id="PIRSF001439">
    <property type="entry name" value="CryM"/>
    <property type="match status" value="1"/>
</dbReference>